<proteinExistence type="predicted"/>
<dbReference type="RefSeq" id="WP_338438256.1">
    <property type="nucleotide sequence ID" value="NZ_JAUYVH010000018.1"/>
</dbReference>
<name>A0ABU1BTR9_9BURK</name>
<dbReference type="Proteomes" id="UP001225596">
    <property type="component" value="Unassembled WGS sequence"/>
</dbReference>
<evidence type="ECO:0000313" key="1">
    <source>
        <dbReference type="EMBL" id="MDQ9172239.1"/>
    </source>
</evidence>
<evidence type="ECO:0008006" key="3">
    <source>
        <dbReference type="Google" id="ProtNLM"/>
    </source>
</evidence>
<organism evidence="1 2">
    <name type="scientific">Keguizhuia sedimenti</name>
    <dbReference type="NCBI Taxonomy" id="3064264"/>
    <lineage>
        <taxon>Bacteria</taxon>
        <taxon>Pseudomonadati</taxon>
        <taxon>Pseudomonadota</taxon>
        <taxon>Betaproteobacteria</taxon>
        <taxon>Burkholderiales</taxon>
        <taxon>Oxalobacteraceae</taxon>
        <taxon>Keguizhuia</taxon>
    </lineage>
</organism>
<accession>A0ABU1BTR9</accession>
<keyword evidence="2" id="KW-1185">Reference proteome</keyword>
<sequence length="74" mass="8610">MQGISEEEWVMIAHSKQMRPPMPWFALRDMSREDLKSIYRFIRYLGPDLNAVPDFVPQGQMPKGPFVQFPSAPD</sequence>
<comment type="caution">
    <text evidence="1">The sequence shown here is derived from an EMBL/GenBank/DDBJ whole genome shotgun (WGS) entry which is preliminary data.</text>
</comment>
<gene>
    <name evidence="1" type="ORF">Q8A64_17645</name>
</gene>
<reference evidence="1 2" key="1">
    <citation type="submission" date="2023-08" db="EMBL/GenBank/DDBJ databases">
        <title>Oxalobacteraceae gen .nov., isolated from river sludge outside the plant.</title>
        <authorList>
            <person name="Zhao S.Y."/>
        </authorList>
    </citation>
    <scope>NUCLEOTIDE SEQUENCE [LARGE SCALE GENOMIC DNA]</scope>
    <source>
        <strain evidence="1 2">R-40</strain>
    </source>
</reference>
<dbReference type="EMBL" id="JAUYVH010000018">
    <property type="protein sequence ID" value="MDQ9172239.1"/>
    <property type="molecule type" value="Genomic_DNA"/>
</dbReference>
<protein>
    <recommendedName>
        <fullName evidence="3">Cytochrome c</fullName>
    </recommendedName>
</protein>
<evidence type="ECO:0000313" key="2">
    <source>
        <dbReference type="Proteomes" id="UP001225596"/>
    </source>
</evidence>